<proteinExistence type="predicted"/>
<comment type="caution">
    <text evidence="4">The sequence shown here is derived from an EMBL/GenBank/DDBJ whole genome shotgun (WGS) entry which is preliminary data.</text>
</comment>
<evidence type="ECO:0000313" key="5">
    <source>
        <dbReference type="Proteomes" id="UP000429523"/>
    </source>
</evidence>
<dbReference type="GO" id="GO:0046872">
    <property type="term" value="F:metal ion binding"/>
    <property type="evidence" value="ECO:0007669"/>
    <property type="project" value="UniProtKB-KW"/>
</dbReference>
<protein>
    <recommendedName>
        <fullName evidence="3">DDE Tnp4 domain-containing protein</fullName>
    </recommendedName>
</protein>
<gene>
    <name evidence="4" type="ORF">PF009_g31407</name>
</gene>
<evidence type="ECO:0000256" key="1">
    <source>
        <dbReference type="ARBA" id="ARBA00001968"/>
    </source>
</evidence>
<reference evidence="4 5" key="1">
    <citation type="submission" date="2018-08" db="EMBL/GenBank/DDBJ databases">
        <title>Genomic investigation of the strawberry pathogen Phytophthora fragariae indicates pathogenicity is determined by transcriptional variation in three key races.</title>
        <authorList>
            <person name="Adams T.M."/>
            <person name="Armitage A.D."/>
            <person name="Sobczyk M.K."/>
            <person name="Bates H.J."/>
            <person name="Dunwell J.M."/>
            <person name="Nellist C.F."/>
            <person name="Harrison R.J."/>
        </authorList>
    </citation>
    <scope>NUCLEOTIDE SEQUENCE [LARGE SCALE GENOMIC DNA]</scope>
    <source>
        <strain evidence="4 5">NOV-9</strain>
    </source>
</reference>
<evidence type="ECO:0000256" key="2">
    <source>
        <dbReference type="ARBA" id="ARBA00022723"/>
    </source>
</evidence>
<name>A0A6A3DDC4_9STRA</name>
<feature type="domain" description="DDE Tnp4" evidence="3">
    <location>
        <begin position="199"/>
        <end position="264"/>
    </location>
</feature>
<dbReference type="Pfam" id="PF13359">
    <property type="entry name" value="DDE_Tnp_4"/>
    <property type="match status" value="1"/>
</dbReference>
<accession>A0A6A3DDC4</accession>
<comment type="cofactor">
    <cofactor evidence="1">
        <name>a divalent metal cation</name>
        <dbReference type="ChEBI" id="CHEBI:60240"/>
    </cofactor>
</comment>
<evidence type="ECO:0000259" key="3">
    <source>
        <dbReference type="Pfam" id="PF13359"/>
    </source>
</evidence>
<organism evidence="4 5">
    <name type="scientific">Phytophthora fragariae</name>
    <dbReference type="NCBI Taxonomy" id="53985"/>
    <lineage>
        <taxon>Eukaryota</taxon>
        <taxon>Sar</taxon>
        <taxon>Stramenopiles</taxon>
        <taxon>Oomycota</taxon>
        <taxon>Peronosporomycetes</taxon>
        <taxon>Peronosporales</taxon>
        <taxon>Peronosporaceae</taxon>
        <taxon>Phytophthora</taxon>
    </lineage>
</organism>
<sequence length="272" mass="31627">MPQRSARAKLLHAYAQFLDYRFAALHRRLIYDIDDPQEEATDSALLARYHQLLHTRYVSIRVQVSRKPRFGHFMRECSDREFQRSFRVERYSFCRLVELTQDHPIFESGDSYKHMAPRAAQLLVFLKYIGTLGSDACIEEIGQFFNVSAGVCYNYIERVSRALEQLYDNVVYWPERQERREIAHRVQDGFDFPNCIGLVDGALLPLAFKPTLDGEDYFTRKGGYAINALLICDDRARVTYALAGWPGSTHDNRVWSNSAICTKPELYFSNKQ</sequence>
<evidence type="ECO:0000313" key="4">
    <source>
        <dbReference type="EMBL" id="KAE8918276.1"/>
    </source>
</evidence>
<dbReference type="Proteomes" id="UP000429523">
    <property type="component" value="Unassembled WGS sequence"/>
</dbReference>
<dbReference type="AlphaFoldDB" id="A0A6A3DDC4"/>
<dbReference type="InterPro" id="IPR027806">
    <property type="entry name" value="HARBI1_dom"/>
</dbReference>
<keyword evidence="2" id="KW-0479">Metal-binding</keyword>
<dbReference type="EMBL" id="QXGF01005909">
    <property type="protein sequence ID" value="KAE8918276.1"/>
    <property type="molecule type" value="Genomic_DNA"/>
</dbReference>